<dbReference type="Gene3D" id="2.40.160.10">
    <property type="entry name" value="Porin"/>
    <property type="match status" value="1"/>
</dbReference>
<dbReference type="RefSeq" id="WP_068498936.1">
    <property type="nucleotide sequence ID" value="NZ_LWQU01000126.1"/>
</dbReference>
<accession>A0A178MTQ6</accession>
<evidence type="ECO:0000256" key="1">
    <source>
        <dbReference type="SAM" id="SignalP"/>
    </source>
</evidence>
<feature type="domain" description="Porin" evidence="2">
    <location>
        <begin position="7"/>
        <end position="376"/>
    </location>
</feature>
<protein>
    <recommendedName>
        <fullName evidence="2">Porin domain-containing protein</fullName>
    </recommendedName>
</protein>
<feature type="chain" id="PRO_5008092234" description="Porin domain-containing protein" evidence="1">
    <location>
        <begin position="25"/>
        <end position="402"/>
    </location>
</feature>
<dbReference type="AlphaFoldDB" id="A0A178MTQ6"/>
<dbReference type="OrthoDB" id="6758483at2"/>
<reference evidence="3 4" key="1">
    <citation type="submission" date="2016-04" db="EMBL/GenBank/DDBJ databases">
        <title>Draft genome sequence of freshwater magnetotactic bacteria Magnetospirillum marisnigri SP-1 and Magnetospirillum moscoviense BB-1.</title>
        <authorList>
            <person name="Koziaeva V."/>
            <person name="Dziuba M.V."/>
            <person name="Ivanov T.M."/>
            <person name="Kuznetsov B."/>
            <person name="Grouzdev D.S."/>
        </authorList>
    </citation>
    <scope>NUCLEOTIDE SEQUENCE [LARGE SCALE GENOMIC DNA]</scope>
    <source>
        <strain evidence="3 4">BB-1</strain>
    </source>
</reference>
<evidence type="ECO:0000259" key="2">
    <source>
        <dbReference type="Pfam" id="PF13609"/>
    </source>
</evidence>
<comment type="caution">
    <text evidence="3">The sequence shown here is derived from an EMBL/GenBank/DDBJ whole genome shotgun (WGS) entry which is preliminary data.</text>
</comment>
<sequence length="402" mass="41045">MKKVLIASTALVAAGLMTTGTASAAEKIKLNLGGFSKWWVVGAWQDSSFEDGTGVGYANVDVKGDNEVFFGGSTKLDNGLEIGVDIQLEAGGHTETAASNPDVIDESYIWIAGGFGKFIVGSENNGVYLLHVNAPDAAGNWGEGGVLAGGNSSGGATAIVSPTAVRGFIGGNGTAPRIDNDAEKITYVAPTFYGLTLGASYIPNASGTTSAQKGEDNSLQATSMEAMGVGALYANTFGGVGVKLSTGFIWGDANVASAQTDFTQFVAGGQLSYAGFTVGGSWRKDKADEKGGQYGNGGGSAVATSGNLLNTTGWDAGIQYASGPWAVSFAYFQSESEGNAGNNLEDQITIWQVSGKYNLSPGVDVLATAGWAEFDDEGSKAATGDANHNEGWAVMTGLSLAF</sequence>
<dbReference type="EMBL" id="LWQU01000126">
    <property type="protein sequence ID" value="OAN53080.1"/>
    <property type="molecule type" value="Genomic_DNA"/>
</dbReference>
<name>A0A178MTQ6_9PROT</name>
<dbReference type="Proteomes" id="UP000078543">
    <property type="component" value="Unassembled WGS sequence"/>
</dbReference>
<dbReference type="SUPFAM" id="SSF56935">
    <property type="entry name" value="Porins"/>
    <property type="match status" value="1"/>
</dbReference>
<keyword evidence="1" id="KW-0732">Signal</keyword>
<dbReference type="GO" id="GO:0015288">
    <property type="term" value="F:porin activity"/>
    <property type="evidence" value="ECO:0007669"/>
    <property type="project" value="InterPro"/>
</dbReference>
<dbReference type="Pfam" id="PF13609">
    <property type="entry name" value="Porin_4"/>
    <property type="match status" value="1"/>
</dbReference>
<keyword evidence="4" id="KW-1185">Reference proteome</keyword>
<dbReference type="InterPro" id="IPR033900">
    <property type="entry name" value="Gram_neg_porin_domain"/>
</dbReference>
<dbReference type="InterPro" id="IPR023614">
    <property type="entry name" value="Porin_dom_sf"/>
</dbReference>
<gene>
    <name evidence="3" type="ORF">A6A05_09950</name>
</gene>
<dbReference type="GO" id="GO:0016020">
    <property type="term" value="C:membrane"/>
    <property type="evidence" value="ECO:0007669"/>
    <property type="project" value="InterPro"/>
</dbReference>
<proteinExistence type="predicted"/>
<organism evidence="3 4">
    <name type="scientific">Magnetospirillum moscoviense</name>
    <dbReference type="NCBI Taxonomy" id="1437059"/>
    <lineage>
        <taxon>Bacteria</taxon>
        <taxon>Pseudomonadati</taxon>
        <taxon>Pseudomonadota</taxon>
        <taxon>Alphaproteobacteria</taxon>
        <taxon>Rhodospirillales</taxon>
        <taxon>Rhodospirillaceae</taxon>
        <taxon>Magnetospirillum</taxon>
    </lineage>
</organism>
<evidence type="ECO:0000313" key="4">
    <source>
        <dbReference type="Proteomes" id="UP000078543"/>
    </source>
</evidence>
<dbReference type="STRING" id="1437059.A6A05_09950"/>
<feature type="signal peptide" evidence="1">
    <location>
        <begin position="1"/>
        <end position="24"/>
    </location>
</feature>
<evidence type="ECO:0000313" key="3">
    <source>
        <dbReference type="EMBL" id="OAN53080.1"/>
    </source>
</evidence>